<feature type="binding site" evidence="7">
    <location>
        <begin position="91"/>
        <end position="97"/>
    </location>
    <ligand>
        <name>ATP</name>
        <dbReference type="ChEBI" id="CHEBI:30616"/>
    </ligand>
</feature>
<dbReference type="Pfam" id="PF02875">
    <property type="entry name" value="Mur_ligase_C"/>
    <property type="match status" value="1"/>
</dbReference>
<dbReference type="HOGENOM" id="CLU_032540_0_0_0"/>
<evidence type="ECO:0000256" key="3">
    <source>
        <dbReference type="ARBA" id="ARBA00022490"/>
    </source>
</evidence>
<dbReference type="InterPro" id="IPR005762">
    <property type="entry name" value="MurD"/>
</dbReference>
<evidence type="ECO:0000256" key="5">
    <source>
        <dbReference type="ARBA" id="ARBA00022741"/>
    </source>
</evidence>
<dbReference type="AlphaFoldDB" id="D3SMC3"/>
<comment type="function">
    <text evidence="7 8">Cell wall formation. Catalyzes the addition of glutamate to the nucleotide precursor UDP-N-acetylmuramoyl-L-alanine (UMA).</text>
</comment>
<dbReference type="KEGG" id="tal:Thal_1271"/>
<dbReference type="UniPathway" id="UPA00219"/>
<dbReference type="EC" id="6.3.2.9" evidence="7 8"/>
<accession>D3SMC3</accession>
<keyword evidence="7 8" id="KW-0132">Cell division</keyword>
<dbReference type="SUPFAM" id="SSF53244">
    <property type="entry name" value="MurD-like peptide ligases, peptide-binding domain"/>
    <property type="match status" value="1"/>
</dbReference>
<dbReference type="InterPro" id="IPR036615">
    <property type="entry name" value="Mur_ligase_C_dom_sf"/>
</dbReference>
<dbReference type="GO" id="GO:0009252">
    <property type="term" value="P:peptidoglycan biosynthetic process"/>
    <property type="evidence" value="ECO:0007669"/>
    <property type="project" value="UniProtKB-UniRule"/>
</dbReference>
<reference evidence="12" key="1">
    <citation type="journal article" date="2010" name="Stand. Genomic Sci.">
        <title>Complete genome sequence of Thermocrinis albus type strain (HI 11/12T).</title>
        <authorList>
            <person name="Wirth R."/>
            <person name="Sikorski J."/>
            <person name="Brambilla E."/>
            <person name="Misra M."/>
            <person name="Lapidus A."/>
            <person name="Copeland A."/>
            <person name="Nolan M."/>
            <person name="Lucas S."/>
            <person name="Chen F."/>
            <person name="Tice H."/>
            <person name="Cheng J.F."/>
            <person name="Han C."/>
            <person name="Detter J.C."/>
            <person name="Tapia R."/>
            <person name="Bruce D."/>
            <person name="Goodwin L."/>
            <person name="Pitluck S."/>
            <person name="Pati A."/>
            <person name="Anderson I."/>
            <person name="Ivanova N."/>
            <person name="Mavromatis K."/>
            <person name="Mikhailova N."/>
            <person name="Chen A."/>
            <person name="Palaniappan K."/>
            <person name="Bilek Y."/>
            <person name="Hader T."/>
            <person name="Land M."/>
            <person name="Hauser L."/>
            <person name="Chang Y.J."/>
            <person name="Jeffries C.D."/>
            <person name="Tindall B.J."/>
            <person name="Rohde M."/>
            <person name="Goker M."/>
            <person name="Bristow J."/>
            <person name="Eisen J.A."/>
            <person name="Markowitz V."/>
            <person name="Hugenholtz P."/>
            <person name="Kyrpides N.C."/>
            <person name="Klenk H.P."/>
        </authorList>
    </citation>
    <scope>NUCLEOTIDE SEQUENCE [LARGE SCALE GENOMIC DNA]</scope>
    <source>
        <strain evidence="12">DSM 14484 / JCM 11386 / HI 11/12</strain>
    </source>
</reference>
<feature type="domain" description="Mur ligase C-terminal" evidence="9">
    <location>
        <begin position="278"/>
        <end position="391"/>
    </location>
</feature>
<evidence type="ECO:0000256" key="7">
    <source>
        <dbReference type="HAMAP-Rule" id="MF_00639"/>
    </source>
</evidence>
<dbReference type="Gene3D" id="3.40.50.720">
    <property type="entry name" value="NAD(P)-binding Rossmann-like Domain"/>
    <property type="match status" value="1"/>
</dbReference>
<keyword evidence="5 7" id="KW-0547">Nucleotide-binding</keyword>
<dbReference type="GO" id="GO:0008360">
    <property type="term" value="P:regulation of cell shape"/>
    <property type="evidence" value="ECO:0007669"/>
    <property type="project" value="UniProtKB-KW"/>
</dbReference>
<dbReference type="NCBIfam" id="TIGR01087">
    <property type="entry name" value="murD"/>
    <property type="match status" value="1"/>
</dbReference>
<keyword evidence="3 7" id="KW-0963">Cytoplasm</keyword>
<evidence type="ECO:0000313" key="11">
    <source>
        <dbReference type="EMBL" id="ADC89903.1"/>
    </source>
</evidence>
<comment type="subcellular location">
    <subcellularLocation>
        <location evidence="1 7 8">Cytoplasm</location>
    </subcellularLocation>
</comment>
<keyword evidence="7 8" id="KW-0573">Peptidoglycan synthesis</keyword>
<evidence type="ECO:0000256" key="1">
    <source>
        <dbReference type="ARBA" id="ARBA00004496"/>
    </source>
</evidence>
<dbReference type="GO" id="GO:0005524">
    <property type="term" value="F:ATP binding"/>
    <property type="evidence" value="ECO:0007669"/>
    <property type="project" value="UniProtKB-UniRule"/>
</dbReference>
<keyword evidence="7 8" id="KW-0133">Cell shape</keyword>
<sequence length="422" mass="46926">MKRVLVWGLGASGLAALQLLKSKGIEAIGGDDKHKTDWRLLLEEVDTLVLSPGIPPSHPIWQEAVRKGIEVIGELELAWRFFEGTAIAITGTDGKSTTTRLSYLILRSYFSHVEEGGNIGVPFSYLVMKNPKALAVLEVSSFQGKTLKTFRPHVGAFLNFSEDHLDWHPDLRDYLWSKYNIFSRQTPEDWILLNGTQKVTRDTPSPARKVFFGDGCEAHVKEDGAYWSEEKLFSVEDIKLIGKHNLYNALVACVIGRIMGVPTDRMKEVLRDFRGLPHRLELVGDFGGVLVYNDSKSTTPNALQAALGSMPDGRVILIAGGKDKGASFEHLCPLVTQKVKHAVLIGEAKRRIADAWKGCTQVSLASSLDEAIRMAQREAKPGDILLFSPACSSFDMFSNYEERGETFKKLVREIFETPPHSI</sequence>
<evidence type="ECO:0000256" key="6">
    <source>
        <dbReference type="ARBA" id="ARBA00022840"/>
    </source>
</evidence>
<dbReference type="InterPro" id="IPR013221">
    <property type="entry name" value="Mur_ligase_cen"/>
</dbReference>
<evidence type="ECO:0000256" key="4">
    <source>
        <dbReference type="ARBA" id="ARBA00022598"/>
    </source>
</evidence>
<name>D3SMC3_THEAH</name>
<keyword evidence="7 8" id="KW-0131">Cell cycle</keyword>
<dbReference type="GO" id="GO:0005737">
    <property type="term" value="C:cytoplasm"/>
    <property type="evidence" value="ECO:0007669"/>
    <property type="project" value="UniProtKB-SubCell"/>
</dbReference>
<evidence type="ECO:0000259" key="9">
    <source>
        <dbReference type="Pfam" id="PF02875"/>
    </source>
</evidence>
<dbReference type="InterPro" id="IPR004101">
    <property type="entry name" value="Mur_ligase_C"/>
</dbReference>
<keyword evidence="12" id="KW-1185">Reference proteome</keyword>
<proteinExistence type="inferred from homology"/>
<comment type="catalytic activity">
    <reaction evidence="7 8">
        <text>UDP-N-acetyl-alpha-D-muramoyl-L-alanine + D-glutamate + ATP = UDP-N-acetyl-alpha-D-muramoyl-L-alanyl-D-glutamate + ADP + phosphate + H(+)</text>
        <dbReference type="Rhea" id="RHEA:16429"/>
        <dbReference type="ChEBI" id="CHEBI:15378"/>
        <dbReference type="ChEBI" id="CHEBI:29986"/>
        <dbReference type="ChEBI" id="CHEBI:30616"/>
        <dbReference type="ChEBI" id="CHEBI:43474"/>
        <dbReference type="ChEBI" id="CHEBI:83898"/>
        <dbReference type="ChEBI" id="CHEBI:83900"/>
        <dbReference type="ChEBI" id="CHEBI:456216"/>
        <dbReference type="EC" id="6.3.2.9"/>
    </reaction>
</comment>
<dbReference type="STRING" id="638303.Thal_1271"/>
<dbReference type="InterPro" id="IPR036565">
    <property type="entry name" value="Mur-like_cat_sf"/>
</dbReference>
<dbReference type="GO" id="GO:0008764">
    <property type="term" value="F:UDP-N-acetylmuramoylalanine-D-glutamate ligase activity"/>
    <property type="evidence" value="ECO:0007669"/>
    <property type="project" value="UniProtKB-UniRule"/>
</dbReference>
<dbReference type="Gene3D" id="3.90.190.20">
    <property type="entry name" value="Mur ligase, C-terminal domain"/>
    <property type="match status" value="1"/>
</dbReference>
<evidence type="ECO:0000259" key="10">
    <source>
        <dbReference type="Pfam" id="PF08245"/>
    </source>
</evidence>
<evidence type="ECO:0000256" key="8">
    <source>
        <dbReference type="RuleBase" id="RU003664"/>
    </source>
</evidence>
<comment type="similarity">
    <text evidence="7">Belongs to the MurCDEF family.</text>
</comment>
<keyword evidence="6 7" id="KW-0067">ATP-binding</keyword>
<keyword evidence="4 7" id="KW-0436">Ligase</keyword>
<dbReference type="HAMAP" id="MF_00639">
    <property type="entry name" value="MurD"/>
    <property type="match status" value="1"/>
</dbReference>
<dbReference type="SUPFAM" id="SSF51984">
    <property type="entry name" value="MurCD N-terminal domain"/>
    <property type="match status" value="1"/>
</dbReference>
<dbReference type="SUPFAM" id="SSF53623">
    <property type="entry name" value="MurD-like peptide ligases, catalytic domain"/>
    <property type="match status" value="1"/>
</dbReference>
<dbReference type="Proteomes" id="UP000002043">
    <property type="component" value="Chromosome"/>
</dbReference>
<dbReference type="GO" id="GO:0051301">
    <property type="term" value="P:cell division"/>
    <property type="evidence" value="ECO:0007669"/>
    <property type="project" value="UniProtKB-KW"/>
</dbReference>
<dbReference type="Pfam" id="PF08245">
    <property type="entry name" value="Mur_ligase_M"/>
    <property type="match status" value="1"/>
</dbReference>
<dbReference type="OrthoDB" id="9809796at2"/>
<comment type="pathway">
    <text evidence="2 7 8">Cell wall biogenesis; peptidoglycan biosynthesis.</text>
</comment>
<evidence type="ECO:0000313" key="12">
    <source>
        <dbReference type="Proteomes" id="UP000002043"/>
    </source>
</evidence>
<dbReference type="PANTHER" id="PTHR43692:SF1">
    <property type="entry name" value="UDP-N-ACETYLMURAMOYLALANINE--D-GLUTAMATE LIGASE"/>
    <property type="match status" value="1"/>
</dbReference>
<evidence type="ECO:0000256" key="2">
    <source>
        <dbReference type="ARBA" id="ARBA00004752"/>
    </source>
</evidence>
<dbReference type="eggNOG" id="COG0771">
    <property type="taxonomic scope" value="Bacteria"/>
</dbReference>
<gene>
    <name evidence="7" type="primary">murD</name>
    <name evidence="11" type="ordered locus">Thal_1271</name>
</gene>
<dbReference type="RefSeq" id="WP_012992309.1">
    <property type="nucleotide sequence ID" value="NC_013894.1"/>
</dbReference>
<keyword evidence="7 8" id="KW-0961">Cell wall biogenesis/degradation</keyword>
<feature type="domain" description="Mur ligase central" evidence="10">
    <location>
        <begin position="89"/>
        <end position="255"/>
    </location>
</feature>
<dbReference type="GO" id="GO:0071555">
    <property type="term" value="P:cell wall organization"/>
    <property type="evidence" value="ECO:0007669"/>
    <property type="project" value="UniProtKB-KW"/>
</dbReference>
<protein>
    <recommendedName>
        <fullName evidence="7 8">UDP-N-acetylmuramoylalanine--D-glutamate ligase</fullName>
        <ecNumber evidence="7 8">6.3.2.9</ecNumber>
    </recommendedName>
    <alternativeName>
        <fullName evidence="7">D-glutamic acid-adding enzyme</fullName>
    </alternativeName>
    <alternativeName>
        <fullName evidence="7">UDP-N-acetylmuramoyl-L-alanyl-D-glutamate synthetase</fullName>
    </alternativeName>
</protein>
<dbReference type="PANTHER" id="PTHR43692">
    <property type="entry name" value="UDP-N-ACETYLMURAMOYLALANINE--D-GLUTAMATE LIGASE"/>
    <property type="match status" value="1"/>
</dbReference>
<organism evidence="11 12">
    <name type="scientific">Thermocrinis albus (strain DSM 14484 / JCM 11386 / HI 11/12)</name>
    <dbReference type="NCBI Taxonomy" id="638303"/>
    <lineage>
        <taxon>Bacteria</taxon>
        <taxon>Pseudomonadati</taxon>
        <taxon>Aquificota</taxon>
        <taxon>Aquificia</taxon>
        <taxon>Aquificales</taxon>
        <taxon>Aquificaceae</taxon>
        <taxon>Thermocrinis</taxon>
    </lineage>
</organism>
<dbReference type="Gene3D" id="3.40.1190.10">
    <property type="entry name" value="Mur-like, catalytic domain"/>
    <property type="match status" value="1"/>
</dbReference>
<dbReference type="EMBL" id="CP001931">
    <property type="protein sequence ID" value="ADC89903.1"/>
    <property type="molecule type" value="Genomic_DNA"/>
</dbReference>